<dbReference type="Proteomes" id="UP000184089">
    <property type="component" value="Unassembled WGS sequence"/>
</dbReference>
<gene>
    <name evidence="1" type="ORF">SAMN05444424_1064</name>
</gene>
<dbReference type="Pfam" id="PF20116">
    <property type="entry name" value="DUF6506"/>
    <property type="match status" value="1"/>
</dbReference>
<reference evidence="2" key="1">
    <citation type="submission" date="2016-11" db="EMBL/GenBank/DDBJ databases">
        <authorList>
            <person name="Jaros S."/>
            <person name="Januszkiewicz K."/>
            <person name="Wedrychowicz H."/>
        </authorList>
    </citation>
    <scope>NUCLEOTIDE SEQUENCE [LARGE SCALE GENOMIC DNA]</scope>
    <source>
        <strain evidence="2">DSM 4029</strain>
    </source>
</reference>
<dbReference type="InterPro" id="IPR045441">
    <property type="entry name" value="DUF6506"/>
</dbReference>
<comment type="caution">
    <text evidence="1">The sequence shown here is derived from an EMBL/GenBank/DDBJ whole genome shotgun (WGS) entry which is preliminary data.</text>
</comment>
<evidence type="ECO:0000313" key="1">
    <source>
        <dbReference type="EMBL" id="SHF99143.1"/>
    </source>
</evidence>
<sequence>MDHLLHFAFLIMGSEFESARHRSYFESTGNLVTTIGVPSLEAACEEARELAAEGIELIEVCGAFGPEGAAAVAQAAGDKVAVGYVVHDPSQDEKFAALFG</sequence>
<accession>A0AAQ1RVI1</accession>
<dbReference type="AlphaFoldDB" id="A0AAQ1RVI1"/>
<evidence type="ECO:0000313" key="2">
    <source>
        <dbReference type="Proteomes" id="UP000184089"/>
    </source>
</evidence>
<dbReference type="EMBL" id="FQVY01000002">
    <property type="protein sequence ID" value="SHF99143.1"/>
    <property type="molecule type" value="Genomic_DNA"/>
</dbReference>
<dbReference type="RefSeq" id="WP_044992906.1">
    <property type="nucleotide sequence ID" value="NZ_FQVY01000002.1"/>
</dbReference>
<proteinExistence type="predicted"/>
<name>A0AAQ1RVI1_9FIRM</name>
<protein>
    <submittedName>
        <fullName evidence="1">Uncharacterized protein</fullName>
    </submittedName>
</protein>
<organism evidence="1 2">
    <name type="scientific">Bittarella massiliensis</name>
    <name type="common">ex Durand et al. 2017</name>
    <dbReference type="NCBI Taxonomy" id="1720313"/>
    <lineage>
        <taxon>Bacteria</taxon>
        <taxon>Bacillati</taxon>
        <taxon>Bacillota</taxon>
        <taxon>Clostridia</taxon>
        <taxon>Eubacteriales</taxon>
        <taxon>Oscillospiraceae</taxon>
        <taxon>Bittarella (ex Durand et al. 2017)</taxon>
    </lineage>
</organism>